<keyword evidence="1" id="KW-0472">Membrane</keyword>
<dbReference type="Proteomes" id="UP000788426">
    <property type="component" value="Unassembled WGS sequence"/>
</dbReference>
<dbReference type="InterPro" id="IPR032129">
    <property type="entry name" value="DUF5056"/>
</dbReference>
<evidence type="ECO:0000256" key="1">
    <source>
        <dbReference type="SAM" id="Phobius"/>
    </source>
</evidence>
<sequence>MDMINKHDEEQILQFLEKNKQTIQDDGFSDRVMQQLPPNSSVWGSLWQWIVGIASVVLFFVLGGTTMMKHLFLTYLGDLWGGMASLHVSLPSPLMLVVAIVTLLWVVVYEVEQVLKN</sequence>
<feature type="transmembrane region" description="Helical" evidence="1">
    <location>
        <begin position="94"/>
        <end position="111"/>
    </location>
</feature>
<dbReference type="RefSeq" id="WP_219481432.1">
    <property type="nucleotide sequence ID" value="NZ_JABZTH010000002.1"/>
</dbReference>
<reference evidence="2 3" key="1">
    <citation type="submission" date="2021-07" db="EMBL/GenBank/DDBJ databases">
        <title>Genomic diversity and antimicrobial resistance of Prevotella spp. isolated from chronic lung disease airways.</title>
        <authorList>
            <person name="Webb K.A."/>
            <person name="Olagoke O.S."/>
            <person name="Baird T."/>
            <person name="Neill J."/>
            <person name="Pham A."/>
            <person name="Wells T.J."/>
            <person name="Ramsay K.A."/>
            <person name="Bell S.C."/>
            <person name="Sarovich D.S."/>
            <person name="Price E.P."/>
        </authorList>
    </citation>
    <scope>NUCLEOTIDE SEQUENCE [LARGE SCALE GENOMIC DNA]</scope>
    <source>
        <strain evidence="2 3">SCHI0011.S.12</strain>
    </source>
</reference>
<keyword evidence="1" id="KW-1133">Transmembrane helix</keyword>
<dbReference type="EMBL" id="JAHXCT010000004">
    <property type="protein sequence ID" value="MBW4769528.1"/>
    <property type="molecule type" value="Genomic_DNA"/>
</dbReference>
<organism evidence="2 3">
    <name type="scientific">Hoylesella nanceiensis</name>
    <dbReference type="NCBI Taxonomy" id="425941"/>
    <lineage>
        <taxon>Bacteria</taxon>
        <taxon>Pseudomonadati</taxon>
        <taxon>Bacteroidota</taxon>
        <taxon>Bacteroidia</taxon>
        <taxon>Bacteroidales</taxon>
        <taxon>Prevotellaceae</taxon>
        <taxon>Hoylesella</taxon>
    </lineage>
</organism>
<comment type="caution">
    <text evidence="2">The sequence shown here is derived from an EMBL/GenBank/DDBJ whole genome shotgun (WGS) entry which is preliminary data.</text>
</comment>
<keyword evidence="3" id="KW-1185">Reference proteome</keyword>
<accession>A0ABS6YD91</accession>
<protein>
    <submittedName>
        <fullName evidence="2">DUF5056 domain-containing protein</fullName>
    </submittedName>
</protein>
<gene>
    <name evidence="2" type="ORF">KZO38_07100</name>
</gene>
<dbReference type="Pfam" id="PF16479">
    <property type="entry name" value="DUF5056"/>
    <property type="match status" value="1"/>
</dbReference>
<proteinExistence type="predicted"/>
<evidence type="ECO:0000313" key="3">
    <source>
        <dbReference type="Proteomes" id="UP000788426"/>
    </source>
</evidence>
<evidence type="ECO:0000313" key="2">
    <source>
        <dbReference type="EMBL" id="MBW4769528.1"/>
    </source>
</evidence>
<keyword evidence="1" id="KW-0812">Transmembrane</keyword>
<name>A0ABS6YD91_9BACT</name>
<feature type="transmembrane region" description="Helical" evidence="1">
    <location>
        <begin position="46"/>
        <end position="64"/>
    </location>
</feature>